<sequence>MTKENTPSDKPLGDGKGDIAFGSKALSFLTCQKEKINRIIGGK</sequence>
<dbReference type="Proteomes" id="UP000247978">
    <property type="component" value="Unassembled WGS sequence"/>
</dbReference>
<comment type="caution">
    <text evidence="1">The sequence shown here is derived from an EMBL/GenBank/DDBJ whole genome shotgun (WGS) entry which is preliminary data.</text>
</comment>
<dbReference type="EMBL" id="QJJQ01000006">
    <property type="protein sequence ID" value="PXW87087.1"/>
    <property type="molecule type" value="Genomic_DNA"/>
</dbReference>
<name>A0A2V3VYJ4_9BACI</name>
<evidence type="ECO:0000313" key="2">
    <source>
        <dbReference type="Proteomes" id="UP000247978"/>
    </source>
</evidence>
<proteinExistence type="predicted"/>
<accession>A0A2V3VYJ4</accession>
<dbReference type="AlphaFoldDB" id="A0A2V3VYJ4"/>
<protein>
    <submittedName>
        <fullName evidence="1">Uncharacterized protein</fullName>
    </submittedName>
</protein>
<reference evidence="1 2" key="1">
    <citation type="submission" date="2018-05" db="EMBL/GenBank/DDBJ databases">
        <title>Genomic Encyclopedia of Type Strains, Phase IV (KMG-IV): sequencing the most valuable type-strain genomes for metagenomic binning, comparative biology and taxonomic classification.</title>
        <authorList>
            <person name="Goeker M."/>
        </authorList>
    </citation>
    <scope>NUCLEOTIDE SEQUENCE [LARGE SCALE GENOMIC DNA]</scope>
    <source>
        <strain evidence="1 2">DSM 28556</strain>
    </source>
</reference>
<evidence type="ECO:0000313" key="1">
    <source>
        <dbReference type="EMBL" id="PXW87087.1"/>
    </source>
</evidence>
<dbReference type="RefSeq" id="WP_280523454.1">
    <property type="nucleotide sequence ID" value="NZ_JBHUHB010000001.1"/>
</dbReference>
<gene>
    <name evidence="1" type="ORF">DFR56_106157</name>
</gene>
<organism evidence="1 2">
    <name type="scientific">Pseudogracilibacillus auburnensis</name>
    <dbReference type="NCBI Taxonomy" id="1494959"/>
    <lineage>
        <taxon>Bacteria</taxon>
        <taxon>Bacillati</taxon>
        <taxon>Bacillota</taxon>
        <taxon>Bacilli</taxon>
        <taxon>Bacillales</taxon>
        <taxon>Bacillaceae</taxon>
        <taxon>Pseudogracilibacillus</taxon>
    </lineage>
</organism>
<keyword evidence="2" id="KW-1185">Reference proteome</keyword>